<accession>A0A5B8T5Z3</accession>
<gene>
    <name evidence="2" type="ORF">FGL85_08590</name>
    <name evidence="1" type="ORF">P1N92_05615</name>
</gene>
<dbReference type="EMBL" id="CP042383">
    <property type="protein sequence ID" value="QEA42550.1"/>
    <property type="molecule type" value="Genomic_DNA"/>
</dbReference>
<evidence type="ECO:0000313" key="2">
    <source>
        <dbReference type="EMBL" id="QEA42550.1"/>
    </source>
</evidence>
<dbReference type="Proteomes" id="UP000321296">
    <property type="component" value="Chromosome"/>
</dbReference>
<sequence length="314" mass="36079">MTINICWLSSTSSGQAISLITDSRLSGGEMRFDECRKLFSLPRGDCLISFSGTTDIAYTLINQAISTVQTSRQSQSRYQDITELKGQLLNEISSLVSKIHIYFPNNDCGLKDIEIILAGYSWKNSRFEAWRIRSQAMTTPSHAIQNIKEKSVHYYHPDPLLCTFVADQKYFDNAQLIVTGTKDEANKVRSELYKRRRNSSSTEWEWGNEPIKVMRDILLSAHFKHDLETTSAGALQYMRVFKHGSTEMNAVLWPDNKDYWSPTICGRFVNQSENFDAPLFDPRICRVIQVPYYKNSLNNNSDYYDSIQKNQSVL</sequence>
<dbReference type="RefSeq" id="WP_010295461.1">
    <property type="nucleotide sequence ID" value="NZ_CP042383.1"/>
</dbReference>
<dbReference type="GeneID" id="64344801"/>
<reference evidence="2 3" key="1">
    <citation type="submission" date="2019-06" db="EMBL/GenBank/DDBJ databases">
        <title>Genome analyses of bacteria isolated from kimchi.</title>
        <authorList>
            <person name="Lee S."/>
            <person name="Ahn S."/>
            <person name="Roh S."/>
        </authorList>
    </citation>
    <scope>NUCLEOTIDE SEQUENCE [LARGE SCALE GENOMIC DNA]</scope>
    <source>
        <strain evidence="2 3">CBA3630</strain>
    </source>
</reference>
<dbReference type="Proteomes" id="UP001529201">
    <property type="component" value="Unassembled WGS sequence"/>
</dbReference>
<name>A0A5B8T5Z3_LEUPS</name>
<reference evidence="1 4" key="2">
    <citation type="submission" date="2023-02" db="EMBL/GenBank/DDBJ databases">
        <title>Antimicrobial susceptibility testing and tentative epidemiological cut-off values for Lactobacillaceae family species intended for ingestion.</title>
        <authorList>
            <person name="Noehr-Meldgaard K."/>
            <person name="Struve C."/>
            <person name="Ingmer H."/>
            <person name="Koza A."/>
            <person name="Al-Nakeeb K."/>
            <person name="Agersoe Y."/>
        </authorList>
    </citation>
    <scope>NUCLEOTIDE SEQUENCE [LARGE SCALE GENOMIC DNA]</scope>
    <source>
        <strain evidence="1 4">DSM 20193</strain>
    </source>
</reference>
<dbReference type="KEGG" id="lpse:FGL85_08590"/>
<protein>
    <submittedName>
        <fullName evidence="2">Uncharacterized protein</fullName>
    </submittedName>
</protein>
<evidence type="ECO:0000313" key="3">
    <source>
        <dbReference type="Proteomes" id="UP000321296"/>
    </source>
</evidence>
<evidence type="ECO:0000313" key="1">
    <source>
        <dbReference type="EMBL" id="MDG9733597.1"/>
    </source>
</evidence>
<evidence type="ECO:0000313" key="4">
    <source>
        <dbReference type="Proteomes" id="UP001529201"/>
    </source>
</evidence>
<dbReference type="AlphaFoldDB" id="A0A5B8T5Z3"/>
<organism evidence="2 3">
    <name type="scientific">Leuconostoc pseudomesenteroides</name>
    <dbReference type="NCBI Taxonomy" id="33968"/>
    <lineage>
        <taxon>Bacteria</taxon>
        <taxon>Bacillati</taxon>
        <taxon>Bacillota</taxon>
        <taxon>Bacilli</taxon>
        <taxon>Lactobacillales</taxon>
        <taxon>Lactobacillaceae</taxon>
        <taxon>Leuconostoc</taxon>
    </lineage>
</organism>
<proteinExistence type="predicted"/>
<dbReference type="EMBL" id="JARGDN010000004">
    <property type="protein sequence ID" value="MDG9733597.1"/>
    <property type="molecule type" value="Genomic_DNA"/>
</dbReference>
<keyword evidence="4" id="KW-1185">Reference proteome</keyword>